<evidence type="ECO:0000256" key="1">
    <source>
        <dbReference type="SAM" id="MobiDB-lite"/>
    </source>
</evidence>
<evidence type="ECO:0000313" key="3">
    <source>
        <dbReference type="Proteomes" id="UP001321473"/>
    </source>
</evidence>
<gene>
    <name evidence="2" type="ORF">V5799_014255</name>
</gene>
<name>A0AAQ4E3J9_AMBAM</name>
<comment type="caution">
    <text evidence="2">The sequence shown here is derived from an EMBL/GenBank/DDBJ whole genome shotgun (WGS) entry which is preliminary data.</text>
</comment>
<dbReference type="AlphaFoldDB" id="A0AAQ4E3J9"/>
<feature type="region of interest" description="Disordered" evidence="1">
    <location>
        <begin position="32"/>
        <end position="59"/>
    </location>
</feature>
<evidence type="ECO:0000313" key="2">
    <source>
        <dbReference type="EMBL" id="KAK8769280.1"/>
    </source>
</evidence>
<accession>A0AAQ4E3J9</accession>
<protein>
    <submittedName>
        <fullName evidence="2">Uncharacterized protein</fullName>
    </submittedName>
</protein>
<proteinExistence type="predicted"/>
<reference evidence="2 3" key="1">
    <citation type="journal article" date="2023" name="Arcadia Sci">
        <title>De novo assembly of a long-read Amblyomma americanum tick genome.</title>
        <authorList>
            <person name="Chou S."/>
            <person name="Poskanzer K.E."/>
            <person name="Rollins M."/>
            <person name="Thuy-Boun P.S."/>
        </authorList>
    </citation>
    <scope>NUCLEOTIDE SEQUENCE [LARGE SCALE GENOMIC DNA]</scope>
    <source>
        <strain evidence="2">F_SG_1</strain>
        <tissue evidence="2">Salivary glands</tissue>
    </source>
</reference>
<keyword evidence="3" id="KW-1185">Reference proteome</keyword>
<organism evidence="2 3">
    <name type="scientific">Amblyomma americanum</name>
    <name type="common">Lone star tick</name>
    <dbReference type="NCBI Taxonomy" id="6943"/>
    <lineage>
        <taxon>Eukaryota</taxon>
        <taxon>Metazoa</taxon>
        <taxon>Ecdysozoa</taxon>
        <taxon>Arthropoda</taxon>
        <taxon>Chelicerata</taxon>
        <taxon>Arachnida</taxon>
        <taxon>Acari</taxon>
        <taxon>Parasitiformes</taxon>
        <taxon>Ixodida</taxon>
        <taxon>Ixodoidea</taxon>
        <taxon>Ixodidae</taxon>
        <taxon>Amblyomminae</taxon>
        <taxon>Amblyomma</taxon>
    </lineage>
</organism>
<dbReference type="EMBL" id="JARKHS020022808">
    <property type="protein sequence ID" value="KAK8769280.1"/>
    <property type="molecule type" value="Genomic_DNA"/>
</dbReference>
<feature type="non-terminal residue" evidence="2">
    <location>
        <position position="98"/>
    </location>
</feature>
<feature type="compositionally biased region" description="Polar residues" evidence="1">
    <location>
        <begin position="45"/>
        <end position="57"/>
    </location>
</feature>
<sequence>MPADQIAKKWQITRRATQRFWNGGIPCHERKFGCGDQEKPPSSLDYASSDASQQNPKKSPLALKERGCLVIEKITTLIQYNIFLVRNVSAWERNTNFL</sequence>
<dbReference type="Proteomes" id="UP001321473">
    <property type="component" value="Unassembled WGS sequence"/>
</dbReference>